<name>A0A917J350_9BACT</name>
<proteinExistence type="predicted"/>
<feature type="domain" description="DUF4240" evidence="1">
    <location>
        <begin position="1"/>
        <end position="120"/>
    </location>
</feature>
<evidence type="ECO:0000259" key="1">
    <source>
        <dbReference type="Pfam" id="PF14024"/>
    </source>
</evidence>
<protein>
    <recommendedName>
        <fullName evidence="1">DUF4240 domain-containing protein</fullName>
    </recommendedName>
</protein>
<comment type="caution">
    <text evidence="2">The sequence shown here is derived from an EMBL/GenBank/DDBJ whole genome shotgun (WGS) entry which is preliminary data.</text>
</comment>
<reference evidence="2" key="1">
    <citation type="journal article" date="2014" name="Int. J. Syst. Evol. Microbiol.">
        <title>Complete genome sequence of Corynebacterium casei LMG S-19264T (=DSM 44701T), isolated from a smear-ripened cheese.</title>
        <authorList>
            <consortium name="US DOE Joint Genome Institute (JGI-PGF)"/>
            <person name="Walter F."/>
            <person name="Albersmeier A."/>
            <person name="Kalinowski J."/>
            <person name="Ruckert C."/>
        </authorList>
    </citation>
    <scope>NUCLEOTIDE SEQUENCE</scope>
    <source>
        <strain evidence="2">CGMCC 1.15290</strain>
    </source>
</reference>
<evidence type="ECO:0000313" key="3">
    <source>
        <dbReference type="Proteomes" id="UP000627292"/>
    </source>
</evidence>
<accession>A0A917J350</accession>
<dbReference type="Proteomes" id="UP000627292">
    <property type="component" value="Unassembled WGS sequence"/>
</dbReference>
<keyword evidence="3" id="KW-1185">Reference proteome</keyword>
<organism evidence="2 3">
    <name type="scientific">Filimonas zeae</name>
    <dbReference type="NCBI Taxonomy" id="1737353"/>
    <lineage>
        <taxon>Bacteria</taxon>
        <taxon>Pseudomonadati</taxon>
        <taxon>Bacteroidota</taxon>
        <taxon>Chitinophagia</taxon>
        <taxon>Chitinophagales</taxon>
        <taxon>Chitinophagaceae</taxon>
        <taxon>Filimonas</taxon>
    </lineage>
</organism>
<evidence type="ECO:0000313" key="2">
    <source>
        <dbReference type="EMBL" id="GGH77674.1"/>
    </source>
</evidence>
<dbReference type="Pfam" id="PF14024">
    <property type="entry name" value="DUF4240"/>
    <property type="match status" value="1"/>
</dbReference>
<dbReference type="AlphaFoldDB" id="A0A917J350"/>
<dbReference type="RefSeq" id="WP_188956482.1">
    <property type="nucleotide sequence ID" value="NZ_BMIB01000004.1"/>
</dbReference>
<gene>
    <name evidence="2" type="ORF">GCM10011379_44380</name>
</gene>
<dbReference type="InterPro" id="IPR025334">
    <property type="entry name" value="DUF4240"/>
</dbReference>
<reference evidence="2" key="2">
    <citation type="submission" date="2020-09" db="EMBL/GenBank/DDBJ databases">
        <authorList>
            <person name="Sun Q."/>
            <person name="Zhou Y."/>
        </authorList>
    </citation>
    <scope>NUCLEOTIDE SEQUENCE</scope>
    <source>
        <strain evidence="2">CGMCC 1.15290</strain>
    </source>
</reference>
<dbReference type="EMBL" id="BMIB01000004">
    <property type="protein sequence ID" value="GGH77674.1"/>
    <property type="molecule type" value="Genomic_DNA"/>
</dbReference>
<sequence>MNEQKFWELIEKAWAAFPEANALRKETLINNHSEQIDELAMALEDTVTEHYCGLLNNLGKEELEQFIRILEQKLHHIDRAEIHEYTDGSDDGFLYCRCFIVGMGETYYNMIDATPSKATMDAEAEIFGFAAYTVYEEKFEEAFHQGLLHNIATGSNPNGGW</sequence>